<sequence length="86" mass="9466">MLDIRVLSKAFQCSTYPAATRLQVIILVPEHDDLGGSYSGLGLEAQKLRKSPTGPSSRAQMRNNPQRLSLVNDHSISAYCNVRPPE</sequence>
<proteinExistence type="predicted"/>
<organism evidence="2 3">
    <name type="scientific">Trifolium medium</name>
    <dbReference type="NCBI Taxonomy" id="97028"/>
    <lineage>
        <taxon>Eukaryota</taxon>
        <taxon>Viridiplantae</taxon>
        <taxon>Streptophyta</taxon>
        <taxon>Embryophyta</taxon>
        <taxon>Tracheophyta</taxon>
        <taxon>Spermatophyta</taxon>
        <taxon>Magnoliopsida</taxon>
        <taxon>eudicotyledons</taxon>
        <taxon>Gunneridae</taxon>
        <taxon>Pentapetalae</taxon>
        <taxon>rosids</taxon>
        <taxon>fabids</taxon>
        <taxon>Fabales</taxon>
        <taxon>Fabaceae</taxon>
        <taxon>Papilionoideae</taxon>
        <taxon>50 kb inversion clade</taxon>
        <taxon>NPAAA clade</taxon>
        <taxon>Hologalegina</taxon>
        <taxon>IRL clade</taxon>
        <taxon>Trifolieae</taxon>
        <taxon>Trifolium</taxon>
    </lineage>
</organism>
<keyword evidence="3" id="KW-1185">Reference proteome</keyword>
<evidence type="ECO:0000313" key="3">
    <source>
        <dbReference type="Proteomes" id="UP000265520"/>
    </source>
</evidence>
<dbReference type="AlphaFoldDB" id="A0A392SGK2"/>
<dbReference type="Proteomes" id="UP000265520">
    <property type="component" value="Unassembled WGS sequence"/>
</dbReference>
<accession>A0A392SGK2</accession>
<feature type="compositionally biased region" description="Polar residues" evidence="1">
    <location>
        <begin position="53"/>
        <end position="65"/>
    </location>
</feature>
<comment type="caution">
    <text evidence="2">The sequence shown here is derived from an EMBL/GenBank/DDBJ whole genome shotgun (WGS) entry which is preliminary data.</text>
</comment>
<evidence type="ECO:0000313" key="2">
    <source>
        <dbReference type="EMBL" id="MCI47582.1"/>
    </source>
</evidence>
<dbReference type="EMBL" id="LXQA010374168">
    <property type="protein sequence ID" value="MCI47582.1"/>
    <property type="molecule type" value="Genomic_DNA"/>
</dbReference>
<name>A0A392SGK2_9FABA</name>
<reference evidence="2 3" key="1">
    <citation type="journal article" date="2018" name="Front. Plant Sci.">
        <title>Red Clover (Trifolium pratense) and Zigzag Clover (T. medium) - A Picture of Genomic Similarities and Differences.</title>
        <authorList>
            <person name="Dluhosova J."/>
            <person name="Istvanek J."/>
            <person name="Nedelnik J."/>
            <person name="Repkova J."/>
        </authorList>
    </citation>
    <scope>NUCLEOTIDE SEQUENCE [LARGE SCALE GENOMIC DNA]</scope>
    <source>
        <strain evidence="3">cv. 10/8</strain>
        <tissue evidence="2">Leaf</tissue>
    </source>
</reference>
<protein>
    <submittedName>
        <fullName evidence="2">Uncharacterized protein</fullName>
    </submittedName>
</protein>
<evidence type="ECO:0000256" key="1">
    <source>
        <dbReference type="SAM" id="MobiDB-lite"/>
    </source>
</evidence>
<feature type="region of interest" description="Disordered" evidence="1">
    <location>
        <begin position="45"/>
        <end position="65"/>
    </location>
</feature>